<feature type="domain" description="Helicase C-terminal" evidence="5">
    <location>
        <begin position="62"/>
        <end position="224"/>
    </location>
</feature>
<dbReference type="InterPro" id="IPR027417">
    <property type="entry name" value="P-loop_NTPase"/>
</dbReference>
<gene>
    <name evidence="6" type="ORF">S06H3_29937</name>
</gene>
<name>X1P2C4_9ZZZZ</name>
<dbReference type="PANTHER" id="PTHR24029">
    <property type="entry name" value="UVRABC SYSTEM PROTEIN B"/>
    <property type="match status" value="1"/>
</dbReference>
<dbReference type="Pfam" id="PF12344">
    <property type="entry name" value="UvrB"/>
    <property type="match status" value="1"/>
</dbReference>
<reference evidence="6" key="1">
    <citation type="journal article" date="2014" name="Front. Microbiol.">
        <title>High frequency of phylogenetically diverse reductive dehalogenase-homologous genes in deep subseafloor sedimentary metagenomes.</title>
        <authorList>
            <person name="Kawai M."/>
            <person name="Futagami T."/>
            <person name="Toyoda A."/>
            <person name="Takaki Y."/>
            <person name="Nishi S."/>
            <person name="Hori S."/>
            <person name="Arai W."/>
            <person name="Tsubouchi T."/>
            <person name="Morono Y."/>
            <person name="Uchiyama I."/>
            <person name="Ito T."/>
            <person name="Fujiyama A."/>
            <person name="Inagaki F."/>
            <person name="Takami H."/>
        </authorList>
    </citation>
    <scope>NUCLEOTIDE SEQUENCE</scope>
    <source>
        <strain evidence="6">Expedition CK06-06</strain>
    </source>
</reference>
<dbReference type="Gene3D" id="4.10.860.10">
    <property type="entry name" value="UVR domain"/>
    <property type="match status" value="1"/>
</dbReference>
<dbReference type="GO" id="GO:0006289">
    <property type="term" value="P:nucleotide-excision repair"/>
    <property type="evidence" value="ECO:0007669"/>
    <property type="project" value="InterPro"/>
</dbReference>
<protein>
    <recommendedName>
        <fullName evidence="3">UvrABC system protein B</fullName>
    </recommendedName>
</protein>
<comment type="caution">
    <text evidence="6">The sequence shown here is derived from an EMBL/GenBank/DDBJ whole genome shotgun (WGS) entry which is preliminary data.</text>
</comment>
<dbReference type="PROSITE" id="PS51194">
    <property type="entry name" value="HELICASE_CTER"/>
    <property type="match status" value="1"/>
</dbReference>
<dbReference type="EMBL" id="BARV01017593">
    <property type="protein sequence ID" value="GAI25054.1"/>
    <property type="molecule type" value="Genomic_DNA"/>
</dbReference>
<dbReference type="GO" id="GO:0003677">
    <property type="term" value="F:DNA binding"/>
    <property type="evidence" value="ECO:0007669"/>
    <property type="project" value="InterPro"/>
</dbReference>
<organism evidence="6">
    <name type="scientific">marine sediment metagenome</name>
    <dbReference type="NCBI Taxonomy" id="412755"/>
    <lineage>
        <taxon>unclassified sequences</taxon>
        <taxon>metagenomes</taxon>
        <taxon>ecological metagenomes</taxon>
    </lineage>
</organism>
<dbReference type="Pfam" id="PF00271">
    <property type="entry name" value="Helicase_C"/>
    <property type="match status" value="1"/>
</dbReference>
<dbReference type="InterPro" id="IPR036876">
    <property type="entry name" value="UVR_dom_sf"/>
</dbReference>
<evidence type="ECO:0000256" key="3">
    <source>
        <dbReference type="ARBA" id="ARBA00029504"/>
    </source>
</evidence>
<dbReference type="SUPFAM" id="SSF52540">
    <property type="entry name" value="P-loop containing nucleoside triphosphate hydrolases"/>
    <property type="match status" value="1"/>
</dbReference>
<evidence type="ECO:0000259" key="5">
    <source>
        <dbReference type="PROSITE" id="PS51194"/>
    </source>
</evidence>
<evidence type="ECO:0000313" key="6">
    <source>
        <dbReference type="EMBL" id="GAI25054.1"/>
    </source>
</evidence>
<accession>X1P2C4</accession>
<comment type="similarity">
    <text evidence="1">Belongs to the UvrB family.</text>
</comment>
<dbReference type="InterPro" id="IPR001943">
    <property type="entry name" value="UVR_dom"/>
</dbReference>
<dbReference type="InterPro" id="IPR004807">
    <property type="entry name" value="UvrB"/>
</dbReference>
<sequence>PLTFKEFEKRINQVIYVSATPAEEERKKTLQQVQGKKYIVEQLIRPTGLLEPSVEIRPTKNQVKDLISEIKKQTAKSQRALVLTLTKRLAEALSDYLTEEGIKTHYLHSEIKTLERPQILKDLREGKYEVLVGINLLREGLDLPEVALVAILDADKEGFLRNKTTLIQTMGRAARHQAGQVILYADKITKSMATAIQEVLRRRKIQEKYNKLHNITPQPIIKEIREWPFLVKEREITSEFWVIRNTKLLEKEMREAAKNLDFERAAEIRDLIKKTK</sequence>
<dbReference type="InterPro" id="IPR024759">
    <property type="entry name" value="UvrB_YAD/RRR_dom"/>
</dbReference>
<evidence type="ECO:0000259" key="4">
    <source>
        <dbReference type="PROSITE" id="PS50151"/>
    </source>
</evidence>
<dbReference type="AlphaFoldDB" id="X1P2C4"/>
<dbReference type="PROSITE" id="PS50151">
    <property type="entry name" value="UVR"/>
    <property type="match status" value="1"/>
</dbReference>
<dbReference type="Gene3D" id="3.40.50.300">
    <property type="entry name" value="P-loop containing nucleotide triphosphate hydrolases"/>
    <property type="match status" value="2"/>
</dbReference>
<dbReference type="InterPro" id="IPR001650">
    <property type="entry name" value="Helicase_C-like"/>
</dbReference>
<dbReference type="PANTHER" id="PTHR24029:SF0">
    <property type="entry name" value="UVRABC SYSTEM PROTEIN B"/>
    <property type="match status" value="1"/>
</dbReference>
<feature type="non-terminal residue" evidence="6">
    <location>
        <position position="1"/>
    </location>
</feature>
<proteinExistence type="inferred from homology"/>
<dbReference type="GO" id="GO:0016887">
    <property type="term" value="F:ATP hydrolysis activity"/>
    <property type="evidence" value="ECO:0007669"/>
    <property type="project" value="InterPro"/>
</dbReference>
<feature type="domain" description="UVR" evidence="4">
    <location>
        <begin position="243"/>
        <end position="276"/>
    </location>
</feature>
<dbReference type="Pfam" id="PF02151">
    <property type="entry name" value="UVR"/>
    <property type="match status" value="1"/>
</dbReference>
<evidence type="ECO:0000256" key="2">
    <source>
        <dbReference type="ARBA" id="ARBA00026033"/>
    </source>
</evidence>
<comment type="subunit">
    <text evidence="2">Forms a heterotetramer with UvrA during the search for lesions. Interacts with UvrC in an incision complex.</text>
</comment>
<evidence type="ECO:0000256" key="1">
    <source>
        <dbReference type="ARBA" id="ARBA00008533"/>
    </source>
</evidence>
<dbReference type="SUPFAM" id="SSF46600">
    <property type="entry name" value="C-terminal UvrC-binding domain of UvrB"/>
    <property type="match status" value="1"/>
</dbReference>
<dbReference type="GO" id="GO:0009380">
    <property type="term" value="C:excinuclease repair complex"/>
    <property type="evidence" value="ECO:0007669"/>
    <property type="project" value="InterPro"/>
</dbReference>
<dbReference type="GO" id="GO:0005524">
    <property type="term" value="F:ATP binding"/>
    <property type="evidence" value="ECO:0007669"/>
    <property type="project" value="InterPro"/>
</dbReference>
<dbReference type="SMART" id="SM00490">
    <property type="entry name" value="HELICc"/>
    <property type="match status" value="1"/>
</dbReference>